<keyword evidence="3" id="KW-0812">Transmembrane</keyword>
<dbReference type="GO" id="GO:0060271">
    <property type="term" value="P:cilium assembly"/>
    <property type="evidence" value="ECO:0007669"/>
    <property type="project" value="TreeGrafter"/>
</dbReference>
<dbReference type="InterPro" id="IPR022194">
    <property type="entry name" value="DUF3719"/>
</dbReference>
<feature type="compositionally biased region" description="Polar residues" evidence="2">
    <location>
        <begin position="474"/>
        <end position="484"/>
    </location>
</feature>
<dbReference type="InterPro" id="IPR039630">
    <property type="entry name" value="FAM149"/>
</dbReference>
<feature type="transmembrane region" description="Helical" evidence="3">
    <location>
        <begin position="47"/>
        <end position="65"/>
    </location>
</feature>
<name>A0A3P9DR81_9CICH</name>
<feature type="compositionally biased region" description="Polar residues" evidence="2">
    <location>
        <begin position="515"/>
        <end position="534"/>
    </location>
</feature>
<sequence>MEVTATQTEWLVWRLKMNYDFMTTTKCSGRWRTRYASAVRCLSAHHALKPLVASLVLLVVVIYGLGDKLRNFVASIFIPQYRYPYPVALSFAQVLVSLLFLNLLHALDLVHLRSYSRSLGERMLPSAICSSIQAVLTMWARASSSSSNLFVLMVLLLPLVTVAFSFALKLASSPASHITALTFIISGTSVIITASEGLLSIVPLEYIYGPLALILHSLSLTWLAKVSEMERSHPPDSQASVFDIYYTQLVNQSWVLGLLWCLHPERPWHVLSQANWRSLLFHGYLLAILLLGMVLSFLVGVVALCVSPLAAALLHSVSRGLSRSSLDHHPLPEEADDNQTPPCYLHDLQEAASAHNSSETSAASGHSQCPTVISVDSSQSWLGIHSSTGTGISTERSSVFSWGYDEFDKAASRQVQQMFEEIDKDLYEGRGSGGGILQGLQDECQQWATRFPHLRILGTQLLCPSDEGFQWYTTSGKGSASSRLSAGKESSVKPQEKDREGTELNVQGRRAHLIRSNSPDLDAQPGTSSGIGSHNKNRVTELEGQMEEYLAFDSTDLEDDQWEQDCSESSRRHKCLPPVSPYRCRRHAVLDLLFDDVWRQLIGCMKELVQRHWECCTSHDENISGNLSPVQQDFQNPFMLLSTLPTMLPKLGQSRVPPLTAGMQFQAGRVPVGAAATQHNLNDLIVIHSIPLQQRNLGVPDRSQEPEERASHRPGSSAVPSNKPRPRRPLEQSSSSLSRPAQSARRRNPPPRTLLPLVPNPSQSSAVGSMDEFIRGTRLPTASDQLNSPPLPLSRNTLLPPISTGDPDSSYSGQPSKTAQRQKGPSSRAHSAINDKAGSSVPRDRHHLLDVFSRPNTTHTYRSDTPYRRSFTVLDNIGQGRPGRASVGTDSLGIGVTGISLGISSSSFLDSFSHHPLGHSPIKDEEEPDPQAPVPAPLVPASVPSRSHTRGGISSRASRPGL</sequence>
<dbReference type="GeneTree" id="ENSGT00530000063727"/>
<keyword evidence="3" id="KW-0472">Membrane</keyword>
<reference evidence="5" key="2">
    <citation type="submission" date="2025-08" db="UniProtKB">
        <authorList>
            <consortium name="Ensembl"/>
        </authorList>
    </citation>
    <scope>IDENTIFICATION</scope>
</reference>
<feature type="region of interest" description="Disordered" evidence="2">
    <location>
        <begin position="696"/>
        <end position="768"/>
    </location>
</feature>
<comment type="similarity">
    <text evidence="1">Belongs to the FAM149 family.</text>
</comment>
<feature type="transmembrane region" description="Helical" evidence="3">
    <location>
        <begin position="244"/>
        <end position="262"/>
    </location>
</feature>
<evidence type="ECO:0000256" key="1">
    <source>
        <dbReference type="ARBA" id="ARBA00008309"/>
    </source>
</evidence>
<reference evidence="5 6" key="1">
    <citation type="journal article" date="2014" name="Nature">
        <title>The genomic substrate for adaptive radiation in African cichlid fish.</title>
        <authorList>
            <person name="Brawand D."/>
            <person name="Wagner C.E."/>
            <person name="Li Y.I."/>
            <person name="Malinsky M."/>
            <person name="Keller I."/>
            <person name="Fan S."/>
            <person name="Simakov O."/>
            <person name="Ng A.Y."/>
            <person name="Lim Z.W."/>
            <person name="Bezault E."/>
            <person name="Turner-Maier J."/>
            <person name="Johnson J."/>
            <person name="Alcazar R."/>
            <person name="Noh H.J."/>
            <person name="Russell P."/>
            <person name="Aken B."/>
            <person name="Alfoldi J."/>
            <person name="Amemiya C."/>
            <person name="Azzouzi N."/>
            <person name="Baroiller J.F."/>
            <person name="Barloy-Hubler F."/>
            <person name="Berlin A."/>
            <person name="Bloomquist R."/>
            <person name="Carleton K.L."/>
            <person name="Conte M.A."/>
            <person name="D'Cotta H."/>
            <person name="Eshel O."/>
            <person name="Gaffney L."/>
            <person name="Galibert F."/>
            <person name="Gante H.F."/>
            <person name="Gnerre S."/>
            <person name="Greuter L."/>
            <person name="Guyon R."/>
            <person name="Haddad N.S."/>
            <person name="Haerty W."/>
            <person name="Harris R.M."/>
            <person name="Hofmann H.A."/>
            <person name="Hourlier T."/>
            <person name="Hulata G."/>
            <person name="Jaffe D.B."/>
            <person name="Lara M."/>
            <person name="Lee A.P."/>
            <person name="MacCallum I."/>
            <person name="Mwaiko S."/>
            <person name="Nikaido M."/>
            <person name="Nishihara H."/>
            <person name="Ozouf-Costaz C."/>
            <person name="Penman D.J."/>
            <person name="Przybylski D."/>
            <person name="Rakotomanga M."/>
            <person name="Renn S.C.P."/>
            <person name="Ribeiro F.J."/>
            <person name="Ron M."/>
            <person name="Salzburger W."/>
            <person name="Sanchez-Pulido L."/>
            <person name="Santos M.E."/>
            <person name="Searle S."/>
            <person name="Sharpe T."/>
            <person name="Swofford R."/>
            <person name="Tan F.J."/>
            <person name="Williams L."/>
            <person name="Young S."/>
            <person name="Yin S."/>
            <person name="Okada N."/>
            <person name="Kocher T.D."/>
            <person name="Miska E.A."/>
            <person name="Lander E.S."/>
            <person name="Venkatesh B."/>
            <person name="Fernald R.D."/>
            <person name="Meyer A."/>
            <person name="Ponting C.P."/>
            <person name="Streelman J.T."/>
            <person name="Lindblad-Toh K."/>
            <person name="Seehausen O."/>
            <person name="Di Palma F."/>
        </authorList>
    </citation>
    <scope>NUCLEOTIDE SEQUENCE</scope>
</reference>
<organism evidence="5 6">
    <name type="scientific">Maylandia zebra</name>
    <name type="common">zebra mbuna</name>
    <dbReference type="NCBI Taxonomy" id="106582"/>
    <lineage>
        <taxon>Eukaryota</taxon>
        <taxon>Metazoa</taxon>
        <taxon>Chordata</taxon>
        <taxon>Craniata</taxon>
        <taxon>Vertebrata</taxon>
        <taxon>Euteleostomi</taxon>
        <taxon>Actinopterygii</taxon>
        <taxon>Neopterygii</taxon>
        <taxon>Teleostei</taxon>
        <taxon>Neoteleostei</taxon>
        <taxon>Acanthomorphata</taxon>
        <taxon>Ovalentaria</taxon>
        <taxon>Cichlomorphae</taxon>
        <taxon>Cichliformes</taxon>
        <taxon>Cichlidae</taxon>
        <taxon>African cichlids</taxon>
        <taxon>Pseudocrenilabrinae</taxon>
        <taxon>Haplochromini</taxon>
        <taxon>Maylandia</taxon>
        <taxon>Maylandia zebra complex</taxon>
    </lineage>
</organism>
<evidence type="ECO:0000259" key="4">
    <source>
        <dbReference type="Pfam" id="PF12516"/>
    </source>
</evidence>
<feature type="compositionally biased region" description="Low complexity" evidence="2">
    <location>
        <begin position="731"/>
        <end position="743"/>
    </location>
</feature>
<feature type="transmembrane region" description="Helical" evidence="3">
    <location>
        <begin position="283"/>
        <end position="314"/>
    </location>
</feature>
<feature type="domain" description="DUF3719" evidence="4">
    <location>
        <begin position="426"/>
        <end position="490"/>
    </location>
</feature>
<feature type="region of interest" description="Disordered" evidence="2">
    <location>
        <begin position="915"/>
        <end position="962"/>
    </location>
</feature>
<dbReference type="PANTHER" id="PTHR31997">
    <property type="entry name" value="AGAP003710-PA"/>
    <property type="match status" value="1"/>
</dbReference>
<proteinExistence type="inferred from homology"/>
<feature type="region of interest" description="Disordered" evidence="2">
    <location>
        <begin position="780"/>
        <end position="844"/>
    </location>
</feature>
<evidence type="ECO:0000313" key="6">
    <source>
        <dbReference type="Proteomes" id="UP000265160"/>
    </source>
</evidence>
<reference evidence="5" key="3">
    <citation type="submission" date="2025-09" db="UniProtKB">
        <authorList>
            <consortium name="Ensembl"/>
        </authorList>
    </citation>
    <scope>IDENTIFICATION</scope>
</reference>
<keyword evidence="6" id="KW-1185">Reference proteome</keyword>
<feature type="compositionally biased region" description="Basic and acidic residues" evidence="2">
    <location>
        <begin position="490"/>
        <end position="502"/>
    </location>
</feature>
<evidence type="ECO:0000256" key="2">
    <source>
        <dbReference type="SAM" id="MobiDB-lite"/>
    </source>
</evidence>
<dbReference type="Pfam" id="PF12516">
    <property type="entry name" value="DUF3719"/>
    <property type="match status" value="1"/>
</dbReference>
<feature type="compositionally biased region" description="Polar residues" evidence="2">
    <location>
        <begin position="806"/>
        <end position="829"/>
    </location>
</feature>
<dbReference type="Ensembl" id="ENSMZET00005038071.1">
    <property type="protein sequence ID" value="ENSMZEP00005036783.1"/>
    <property type="gene ID" value="ENSMZEG00005027419.1"/>
</dbReference>
<feature type="compositionally biased region" description="Basic and acidic residues" evidence="2">
    <location>
        <begin position="702"/>
        <end position="711"/>
    </location>
</feature>
<feature type="transmembrane region" description="Helical" evidence="3">
    <location>
        <begin position="206"/>
        <end position="224"/>
    </location>
</feature>
<dbReference type="STRING" id="106582.ENSMZEP00005036783"/>
<dbReference type="Proteomes" id="UP000265160">
    <property type="component" value="LG13"/>
</dbReference>
<protein>
    <submittedName>
        <fullName evidence="5">Family with sequence similarity 149 member B1</fullName>
    </submittedName>
</protein>
<dbReference type="PANTHER" id="PTHR31997:SF0">
    <property type="entry name" value="PRIMARY CILIUM ASSEMBLY PROTEIN FAM149B1"/>
    <property type="match status" value="1"/>
</dbReference>
<feature type="transmembrane region" description="Helical" evidence="3">
    <location>
        <begin position="85"/>
        <end position="104"/>
    </location>
</feature>
<dbReference type="AlphaFoldDB" id="A0A3P9DR81"/>
<dbReference type="GO" id="GO:0061512">
    <property type="term" value="P:protein localization to cilium"/>
    <property type="evidence" value="ECO:0007669"/>
    <property type="project" value="TreeGrafter"/>
</dbReference>
<keyword evidence="3" id="KW-1133">Transmembrane helix</keyword>
<feature type="transmembrane region" description="Helical" evidence="3">
    <location>
        <begin position="174"/>
        <end position="194"/>
    </location>
</feature>
<accession>A0A3P9DR81</accession>
<feature type="transmembrane region" description="Helical" evidence="3">
    <location>
        <begin position="149"/>
        <end position="168"/>
    </location>
</feature>
<evidence type="ECO:0000256" key="3">
    <source>
        <dbReference type="SAM" id="Phobius"/>
    </source>
</evidence>
<evidence type="ECO:0000313" key="5">
    <source>
        <dbReference type="Ensembl" id="ENSMZEP00005036783.1"/>
    </source>
</evidence>
<feature type="region of interest" description="Disordered" evidence="2">
    <location>
        <begin position="474"/>
        <end position="538"/>
    </location>
</feature>